<organism evidence="1 2">
    <name type="scientific">Candidatus Sodalis endolongispinus</name>
    <dbReference type="NCBI Taxonomy" id="2812662"/>
    <lineage>
        <taxon>Bacteria</taxon>
        <taxon>Pseudomonadati</taxon>
        <taxon>Pseudomonadota</taxon>
        <taxon>Gammaproteobacteria</taxon>
        <taxon>Enterobacterales</taxon>
        <taxon>Bruguierivoracaceae</taxon>
        <taxon>Sodalis</taxon>
    </lineage>
</organism>
<comment type="caution">
    <text evidence="1">The sequence shown here is derived from an EMBL/GenBank/DDBJ whole genome shotgun (WGS) entry which is preliminary data.</text>
</comment>
<dbReference type="Proteomes" id="UP000811282">
    <property type="component" value="Unassembled WGS sequence"/>
</dbReference>
<evidence type="ECO:0000313" key="2">
    <source>
        <dbReference type="Proteomes" id="UP000811282"/>
    </source>
</evidence>
<keyword evidence="2" id="KW-1185">Reference proteome</keyword>
<proteinExistence type="predicted"/>
<reference evidence="1 2" key="1">
    <citation type="journal article" date="2021" name="Genome Biol. Evol.">
        <title>The evolution of interdependence in a four-way mealybug symbiosis.</title>
        <authorList>
            <person name="Garber A.I."/>
            <person name="Kupper M."/>
            <person name="Laetsch D.R."/>
            <person name="Weldon S.R."/>
            <person name="Ladinsky M.S."/>
            <person name="Bjorkman P.J."/>
            <person name="McCutcheon J.P."/>
        </authorList>
    </citation>
    <scope>NUCLEOTIDE SEQUENCE [LARGE SCALE GENOMIC DNA]</scope>
    <source>
        <strain evidence="1">SOD</strain>
    </source>
</reference>
<dbReference type="RefSeq" id="WP_215669375.1">
    <property type="nucleotide sequence ID" value="NZ_JAFJYC010000001.1"/>
</dbReference>
<evidence type="ECO:0000313" key="1">
    <source>
        <dbReference type="EMBL" id="MBT9432206.1"/>
    </source>
</evidence>
<protein>
    <submittedName>
        <fullName evidence="1">Uncharacterized protein</fullName>
    </submittedName>
</protein>
<name>A0ABS5YDL8_9GAMM</name>
<accession>A0ABS5YDL8</accession>
<sequence length="67" mass="7446">MEPIEVIWLMDDFDDEMCGISVHELYDGPIGNSCDWAEVSGTTRKTGSSVPAYMMTMICALLLNVQD</sequence>
<dbReference type="EMBL" id="JAFJYC010000001">
    <property type="protein sequence ID" value="MBT9432206.1"/>
    <property type="molecule type" value="Genomic_DNA"/>
</dbReference>
<gene>
    <name evidence="1" type="ORF">JZM24_08875</name>
</gene>